<gene>
    <name evidence="1" type="ORF">SAMN05421540_1154</name>
</gene>
<evidence type="ECO:0000313" key="2">
    <source>
        <dbReference type="Proteomes" id="UP000198820"/>
    </source>
</evidence>
<evidence type="ECO:0000313" key="1">
    <source>
        <dbReference type="EMBL" id="SEA75933.1"/>
    </source>
</evidence>
<dbReference type="Proteomes" id="UP000198820">
    <property type="component" value="Unassembled WGS sequence"/>
</dbReference>
<name>A0A1H4DT40_9FLAO</name>
<organism evidence="1 2">
    <name type="scientific">Psychroflexus halocasei</name>
    <dbReference type="NCBI Taxonomy" id="908615"/>
    <lineage>
        <taxon>Bacteria</taxon>
        <taxon>Pseudomonadati</taxon>
        <taxon>Bacteroidota</taxon>
        <taxon>Flavobacteriia</taxon>
        <taxon>Flavobacteriales</taxon>
        <taxon>Flavobacteriaceae</taxon>
        <taxon>Psychroflexus</taxon>
    </lineage>
</organism>
<dbReference type="AlphaFoldDB" id="A0A1H4DT40"/>
<sequence>MLNIEELYFDTIFNCNQTIEMNKIINIIKLLNVDLRT</sequence>
<keyword evidence="2" id="KW-1185">Reference proteome</keyword>
<dbReference type="EMBL" id="FNQF01000015">
    <property type="protein sequence ID" value="SEA75933.1"/>
    <property type="molecule type" value="Genomic_DNA"/>
</dbReference>
<reference evidence="1 2" key="1">
    <citation type="submission" date="2016-10" db="EMBL/GenBank/DDBJ databases">
        <authorList>
            <person name="de Groot N.N."/>
        </authorList>
    </citation>
    <scope>NUCLEOTIDE SEQUENCE [LARGE SCALE GENOMIC DNA]</scope>
    <source>
        <strain evidence="1 2">DSM 23581</strain>
    </source>
</reference>
<proteinExistence type="predicted"/>
<accession>A0A1H4DT40</accession>
<protein>
    <submittedName>
        <fullName evidence="1">Uncharacterized protein</fullName>
    </submittedName>
</protein>
<dbReference type="STRING" id="908615.SAMN05421540_1154"/>